<keyword evidence="3 5" id="KW-0371">Homeobox</keyword>
<evidence type="ECO:0000256" key="7">
    <source>
        <dbReference type="SAM" id="MobiDB-lite"/>
    </source>
</evidence>
<sequence>MLSVRNLLIEPQSQPQVHHDQQKSRPSVLNISSLLNDQNDSFVQIMISKPQQPQQHNYTHRHHHYYYYYHNQANCTHRSPPLSPSPPPHPNPSSSSSSSSPLLPSCPQTYYLIGKCQRRSSRQHQIESRKIEQELLNKRRQSAPSTSLSSVYLFSTARSNTNLIKDVDDSDNDDNDDDDNLPLKAKRRRASSKQLDVLNKVFERTFFPSTQLRAELGRQLGMSPRTVQIWFQNRRQAIRTRERFSSSRENSTSPE</sequence>
<feature type="domain" description="Homeobox" evidence="8">
    <location>
        <begin position="181"/>
        <end position="241"/>
    </location>
</feature>
<dbReference type="PROSITE" id="PS50071">
    <property type="entry name" value="HOMEOBOX_2"/>
    <property type="match status" value="1"/>
</dbReference>
<keyword evidence="4 5" id="KW-0539">Nucleus</keyword>
<dbReference type="Pfam" id="PF00046">
    <property type="entry name" value="Homeodomain"/>
    <property type="match status" value="1"/>
</dbReference>
<dbReference type="GO" id="GO:0006357">
    <property type="term" value="P:regulation of transcription by RNA polymerase II"/>
    <property type="evidence" value="ECO:0007669"/>
    <property type="project" value="TreeGrafter"/>
</dbReference>
<dbReference type="OrthoDB" id="6159439at2759"/>
<evidence type="ECO:0000256" key="3">
    <source>
        <dbReference type="ARBA" id="ARBA00023155"/>
    </source>
</evidence>
<evidence type="ECO:0000256" key="2">
    <source>
        <dbReference type="ARBA" id="ARBA00023125"/>
    </source>
</evidence>
<evidence type="ECO:0000259" key="8">
    <source>
        <dbReference type="PROSITE" id="PS50071"/>
    </source>
</evidence>
<dbReference type="InterPro" id="IPR009057">
    <property type="entry name" value="Homeodomain-like_sf"/>
</dbReference>
<protein>
    <recommendedName>
        <fullName evidence="8">Homeobox domain-containing protein</fullName>
    </recommendedName>
</protein>
<dbReference type="SUPFAM" id="SSF46689">
    <property type="entry name" value="Homeodomain-like"/>
    <property type="match status" value="1"/>
</dbReference>
<evidence type="ECO:0000313" key="9">
    <source>
        <dbReference type="EMBL" id="KAG2203734.1"/>
    </source>
</evidence>
<dbReference type="Proteomes" id="UP000650833">
    <property type="component" value="Unassembled WGS sequence"/>
</dbReference>
<dbReference type="AlphaFoldDB" id="A0A8H7R3D8"/>
<keyword evidence="10" id="KW-1185">Reference proteome</keyword>
<dbReference type="SMART" id="SM00389">
    <property type="entry name" value="HOX"/>
    <property type="match status" value="1"/>
</dbReference>
<accession>A0A8H7R3D8</accession>
<dbReference type="EMBL" id="JAEPRC010000217">
    <property type="protein sequence ID" value="KAG2203734.1"/>
    <property type="molecule type" value="Genomic_DNA"/>
</dbReference>
<keyword evidence="2 5" id="KW-0238">DNA-binding</keyword>
<feature type="compositionally biased region" description="Pro residues" evidence="7">
    <location>
        <begin position="81"/>
        <end position="91"/>
    </location>
</feature>
<feature type="compositionally biased region" description="Low complexity" evidence="7">
    <location>
        <begin position="92"/>
        <end position="102"/>
    </location>
</feature>
<dbReference type="PANTHER" id="PTHR24324:SF5">
    <property type="entry name" value="HEMATOPOIETICALLY-EXPRESSED HOMEOBOX PROTEIN HHEX"/>
    <property type="match status" value="1"/>
</dbReference>
<gene>
    <name evidence="9" type="ORF">INT46_010668</name>
</gene>
<dbReference type="CDD" id="cd00086">
    <property type="entry name" value="homeodomain"/>
    <property type="match status" value="1"/>
</dbReference>
<organism evidence="9 10">
    <name type="scientific">Mucor plumbeus</name>
    <dbReference type="NCBI Taxonomy" id="97098"/>
    <lineage>
        <taxon>Eukaryota</taxon>
        <taxon>Fungi</taxon>
        <taxon>Fungi incertae sedis</taxon>
        <taxon>Mucoromycota</taxon>
        <taxon>Mucoromycotina</taxon>
        <taxon>Mucoromycetes</taxon>
        <taxon>Mucorales</taxon>
        <taxon>Mucorineae</taxon>
        <taxon>Mucoraceae</taxon>
        <taxon>Mucor</taxon>
    </lineage>
</organism>
<dbReference type="InterPro" id="IPR001356">
    <property type="entry name" value="HD"/>
</dbReference>
<comment type="subcellular location">
    <subcellularLocation>
        <location evidence="1 5 6">Nucleus</location>
    </subcellularLocation>
</comment>
<feature type="region of interest" description="Disordered" evidence="7">
    <location>
        <begin position="1"/>
        <end position="26"/>
    </location>
</feature>
<dbReference type="GO" id="GO:0000978">
    <property type="term" value="F:RNA polymerase II cis-regulatory region sequence-specific DNA binding"/>
    <property type="evidence" value="ECO:0007669"/>
    <property type="project" value="TreeGrafter"/>
</dbReference>
<feature type="region of interest" description="Disordered" evidence="7">
    <location>
        <begin position="77"/>
        <end position="102"/>
    </location>
</feature>
<reference evidence="9" key="1">
    <citation type="submission" date="2020-12" db="EMBL/GenBank/DDBJ databases">
        <title>Metabolic potential, ecology and presence of endohyphal bacteria is reflected in genomic diversity of Mucoromycotina.</title>
        <authorList>
            <person name="Muszewska A."/>
            <person name="Okrasinska A."/>
            <person name="Steczkiewicz K."/>
            <person name="Drgas O."/>
            <person name="Orlowska M."/>
            <person name="Perlinska-Lenart U."/>
            <person name="Aleksandrzak-Piekarczyk T."/>
            <person name="Szatraj K."/>
            <person name="Zielenkiewicz U."/>
            <person name="Pilsyk S."/>
            <person name="Malc E."/>
            <person name="Mieczkowski P."/>
            <person name="Kruszewska J.S."/>
            <person name="Biernat P."/>
            <person name="Pawlowska J."/>
        </authorList>
    </citation>
    <scope>NUCLEOTIDE SEQUENCE</scope>
    <source>
        <strain evidence="9">CBS 226.32</strain>
    </source>
</reference>
<dbReference type="GO" id="GO:0030154">
    <property type="term" value="P:cell differentiation"/>
    <property type="evidence" value="ECO:0007669"/>
    <property type="project" value="TreeGrafter"/>
</dbReference>
<dbReference type="Gene3D" id="1.10.10.60">
    <property type="entry name" value="Homeodomain-like"/>
    <property type="match status" value="1"/>
</dbReference>
<evidence type="ECO:0000256" key="1">
    <source>
        <dbReference type="ARBA" id="ARBA00004123"/>
    </source>
</evidence>
<feature type="compositionally biased region" description="Acidic residues" evidence="7">
    <location>
        <begin position="168"/>
        <end position="180"/>
    </location>
</feature>
<dbReference type="GO" id="GO:0005634">
    <property type="term" value="C:nucleus"/>
    <property type="evidence" value="ECO:0007669"/>
    <property type="project" value="UniProtKB-SubCell"/>
</dbReference>
<evidence type="ECO:0000313" key="10">
    <source>
        <dbReference type="Proteomes" id="UP000650833"/>
    </source>
</evidence>
<feature type="DNA-binding region" description="Homeobox" evidence="5">
    <location>
        <begin position="183"/>
        <end position="242"/>
    </location>
</feature>
<comment type="caution">
    <text evidence="9">The sequence shown here is derived from an EMBL/GenBank/DDBJ whole genome shotgun (WGS) entry which is preliminary data.</text>
</comment>
<dbReference type="PANTHER" id="PTHR24324">
    <property type="entry name" value="HOMEOBOX PROTEIN HHEX"/>
    <property type="match status" value="1"/>
</dbReference>
<name>A0A8H7R3D8_9FUNG</name>
<evidence type="ECO:0000256" key="5">
    <source>
        <dbReference type="PROSITE-ProRule" id="PRU00108"/>
    </source>
</evidence>
<feature type="region of interest" description="Disordered" evidence="7">
    <location>
        <begin position="164"/>
        <end position="190"/>
    </location>
</feature>
<evidence type="ECO:0000256" key="4">
    <source>
        <dbReference type="ARBA" id="ARBA00023242"/>
    </source>
</evidence>
<dbReference type="InterPro" id="IPR051000">
    <property type="entry name" value="Homeobox_DNA-bind_prot"/>
</dbReference>
<evidence type="ECO:0000256" key="6">
    <source>
        <dbReference type="RuleBase" id="RU000682"/>
    </source>
</evidence>
<proteinExistence type="predicted"/>